<evidence type="ECO:0000313" key="2">
    <source>
        <dbReference type="EMBL" id="QJB02049.1"/>
    </source>
</evidence>
<gene>
    <name evidence="1" type="ORF">MM171A00145_0010</name>
    <name evidence="2" type="ORF">MM171B01529_0009</name>
</gene>
<dbReference type="EMBL" id="MT143705">
    <property type="protein sequence ID" value="QJB01073.1"/>
    <property type="molecule type" value="Genomic_DNA"/>
</dbReference>
<organism evidence="1">
    <name type="scientific">viral metagenome</name>
    <dbReference type="NCBI Taxonomy" id="1070528"/>
    <lineage>
        <taxon>unclassified sequences</taxon>
        <taxon>metagenomes</taxon>
        <taxon>organismal metagenomes</taxon>
    </lineage>
</organism>
<evidence type="ECO:0000313" key="1">
    <source>
        <dbReference type="EMBL" id="QJB01073.1"/>
    </source>
</evidence>
<accession>A0A6M3M5J2</accession>
<proteinExistence type="predicted"/>
<dbReference type="EMBL" id="MT143754">
    <property type="protein sequence ID" value="QJB02049.1"/>
    <property type="molecule type" value="Genomic_DNA"/>
</dbReference>
<reference evidence="1" key="1">
    <citation type="submission" date="2020-03" db="EMBL/GenBank/DDBJ databases">
        <title>The deep terrestrial virosphere.</title>
        <authorList>
            <person name="Holmfeldt K."/>
            <person name="Nilsson E."/>
            <person name="Simone D."/>
            <person name="Lopez-Fernandez M."/>
            <person name="Wu X."/>
            <person name="de Brujin I."/>
            <person name="Lundin D."/>
            <person name="Andersson A."/>
            <person name="Bertilsson S."/>
            <person name="Dopson M."/>
        </authorList>
    </citation>
    <scope>NUCLEOTIDE SEQUENCE</scope>
    <source>
        <strain evidence="1">MM171A00145</strain>
        <strain evidence="2">MM171B01529</strain>
    </source>
</reference>
<name>A0A6M3M5J2_9ZZZZ</name>
<protein>
    <submittedName>
        <fullName evidence="1">Uncharacterized protein</fullName>
    </submittedName>
</protein>
<sequence length="98" mass="11031">MCSSTDHKRSLAVLVGGRKTALPIRLDDIFGLFRGYARAGLKEQLLQALTAQDIARHLDENPAMERQVVGLLRRRKVPAEGTYNFLGHYARKPKGRMI</sequence>
<dbReference type="AlphaFoldDB" id="A0A6M3M5J2"/>